<dbReference type="GO" id="GO:0016787">
    <property type="term" value="F:hydrolase activity"/>
    <property type="evidence" value="ECO:0007669"/>
    <property type="project" value="UniProtKB-KW"/>
</dbReference>
<dbReference type="AlphaFoldDB" id="A0A7C1TA62"/>
<evidence type="ECO:0000259" key="1">
    <source>
        <dbReference type="SMART" id="SM00849"/>
    </source>
</evidence>
<dbReference type="EMBL" id="DSKP01000013">
    <property type="protein sequence ID" value="HEB48242.1"/>
    <property type="molecule type" value="Genomic_DNA"/>
</dbReference>
<dbReference type="InterPro" id="IPR050698">
    <property type="entry name" value="MBL"/>
</dbReference>
<dbReference type="SUPFAM" id="SSF56281">
    <property type="entry name" value="Metallo-hydrolase/oxidoreductase"/>
    <property type="match status" value="1"/>
</dbReference>
<dbReference type="PANTHER" id="PTHR11203:SF37">
    <property type="entry name" value="INTEGRATOR COMPLEX SUBUNIT 11"/>
    <property type="match status" value="1"/>
</dbReference>
<accession>A0A7C1TA62</accession>
<dbReference type="InterPro" id="IPR036866">
    <property type="entry name" value="RibonucZ/Hydroxyglut_hydro"/>
</dbReference>
<protein>
    <submittedName>
        <fullName evidence="2">MBL fold metallo-hydrolase</fullName>
    </submittedName>
</protein>
<evidence type="ECO:0000313" key="2">
    <source>
        <dbReference type="EMBL" id="HEB48242.1"/>
    </source>
</evidence>
<gene>
    <name evidence="2" type="ORF">ENP77_00360</name>
</gene>
<keyword evidence="2" id="KW-0378">Hydrolase</keyword>
<sequence length="324" mass="35812">MSEIEIAIDRGVHVRARGKYLLIDPTGIPSGKPDVVLLSHAHEDHYSLRVLRALHKVPLVMSEASRLLIDSRGRLGNVLTVKPGQEVEIAGLRIAAHEAGHIIGSLQFSFDLGETVVVYTSDFNLDRRLVLRPAELVKGDLLIIDATYGSPEYIFPPRAELYKAIVNRISQIVESGRSVVVKGRKLGVAQEVTALVSMATHLVPLVESSVAKYNELYERLGEPLGRYVSWDGGSVPESSTVLVSRLGARHEGFSETIVCTGWALRRGFPLSSHADFAQLVRYVLESKAAFVVPFAGFRHEFSSFLRENYGIEVYGIEDEVRLKP</sequence>
<reference evidence="2" key="1">
    <citation type="journal article" date="2020" name="mSystems">
        <title>Genome- and Community-Level Interaction Insights into Carbon Utilization and Element Cycling Functions of Hydrothermarchaeota in Hydrothermal Sediment.</title>
        <authorList>
            <person name="Zhou Z."/>
            <person name="Liu Y."/>
            <person name="Xu W."/>
            <person name="Pan J."/>
            <person name="Luo Z.H."/>
            <person name="Li M."/>
        </authorList>
    </citation>
    <scope>NUCLEOTIDE SEQUENCE [LARGE SCALE GENOMIC DNA]</scope>
    <source>
        <strain evidence="2">SpSt-25</strain>
    </source>
</reference>
<dbReference type="GO" id="GO:0004521">
    <property type="term" value="F:RNA endonuclease activity"/>
    <property type="evidence" value="ECO:0007669"/>
    <property type="project" value="TreeGrafter"/>
</dbReference>
<feature type="domain" description="Metallo-beta-lactamase" evidence="1">
    <location>
        <begin position="8"/>
        <end position="158"/>
    </location>
</feature>
<dbReference type="SMART" id="SM00849">
    <property type="entry name" value="Lactamase_B"/>
    <property type="match status" value="1"/>
</dbReference>
<organism evidence="2">
    <name type="scientific">Thermofilum pendens</name>
    <dbReference type="NCBI Taxonomy" id="2269"/>
    <lineage>
        <taxon>Archaea</taxon>
        <taxon>Thermoproteota</taxon>
        <taxon>Thermoprotei</taxon>
        <taxon>Thermofilales</taxon>
        <taxon>Thermofilaceae</taxon>
        <taxon>Thermofilum</taxon>
    </lineage>
</organism>
<dbReference type="Pfam" id="PF13483">
    <property type="entry name" value="Lactamase_B_3"/>
    <property type="match status" value="1"/>
</dbReference>
<name>A0A7C1TA62_THEPE</name>
<dbReference type="Gene3D" id="3.60.15.10">
    <property type="entry name" value="Ribonuclease Z/Hydroxyacylglutathione hydrolase-like"/>
    <property type="match status" value="1"/>
</dbReference>
<proteinExistence type="predicted"/>
<comment type="caution">
    <text evidence="2">The sequence shown here is derived from an EMBL/GenBank/DDBJ whole genome shotgun (WGS) entry which is preliminary data.</text>
</comment>
<dbReference type="InterPro" id="IPR001279">
    <property type="entry name" value="Metallo-B-lactamas"/>
</dbReference>
<dbReference type="PANTHER" id="PTHR11203">
    <property type="entry name" value="CLEAVAGE AND POLYADENYLATION SPECIFICITY FACTOR FAMILY MEMBER"/>
    <property type="match status" value="1"/>
</dbReference>